<feature type="region of interest" description="Disordered" evidence="2">
    <location>
        <begin position="82"/>
        <end position="115"/>
    </location>
</feature>
<evidence type="ECO:0000313" key="4">
    <source>
        <dbReference type="EMBL" id="KAA8823269.1"/>
    </source>
</evidence>
<feature type="coiled-coil region" evidence="1">
    <location>
        <begin position="27"/>
        <end position="80"/>
    </location>
</feature>
<dbReference type="Proteomes" id="UP000374630">
    <property type="component" value="Unassembled WGS sequence"/>
</dbReference>
<accession>A0A5J5E248</accession>
<gene>
    <name evidence="4" type="ORF">EM848_06140</name>
    <name evidence="3" type="ORF">EMO90_01650</name>
</gene>
<dbReference type="InterPro" id="IPR036890">
    <property type="entry name" value="HATPase_C_sf"/>
</dbReference>
<dbReference type="Gene3D" id="3.30.565.10">
    <property type="entry name" value="Histidine kinase-like ATPase, C-terminal domain"/>
    <property type="match status" value="1"/>
</dbReference>
<name>A0A5J5E248_9BIFI</name>
<dbReference type="Proteomes" id="UP000345527">
    <property type="component" value="Unassembled WGS sequence"/>
</dbReference>
<dbReference type="OrthoDB" id="3228207at2"/>
<sequence length="266" mass="29530">MPSEPIVPDNRKLERAKLAARIHDEVSNRLSLAARESQRQAREATDEEQREAWTRVNEAITQALRNLHELIEQLLDARESIAGNRPGEPEIHGPDTRDARPRAADEPDRIISPTHGRGLSTEAFLGLLRQDAKDEHDRLSALGFHGTMRVTGTLSRVPDAVTGDEILALLHELCANVNKHCRPEDSVYDLSVHAAGTVVEINEQCMWNASRTDDADLRDANESDGDDAALGGHGLNAHQTVVRQLGGDMVWRSGKRQWNCYARIPV</sequence>
<evidence type="ECO:0000313" key="5">
    <source>
        <dbReference type="Proteomes" id="UP000345527"/>
    </source>
</evidence>
<keyword evidence="1" id="KW-0175">Coiled coil</keyword>
<organism evidence="4 5">
    <name type="scientific">Bifidobacterium vespertilionis</name>
    <dbReference type="NCBI Taxonomy" id="2562524"/>
    <lineage>
        <taxon>Bacteria</taxon>
        <taxon>Bacillati</taxon>
        <taxon>Actinomycetota</taxon>
        <taxon>Actinomycetes</taxon>
        <taxon>Bifidobacteriales</taxon>
        <taxon>Bifidobacteriaceae</taxon>
        <taxon>Bifidobacterium</taxon>
    </lineage>
</organism>
<evidence type="ECO:0000313" key="6">
    <source>
        <dbReference type="Proteomes" id="UP000374630"/>
    </source>
</evidence>
<evidence type="ECO:0000256" key="1">
    <source>
        <dbReference type="SAM" id="Coils"/>
    </source>
</evidence>
<feature type="compositionally biased region" description="Basic and acidic residues" evidence="2">
    <location>
        <begin position="87"/>
        <end position="109"/>
    </location>
</feature>
<reference evidence="5 6" key="1">
    <citation type="journal article" date="2019" name="Syst. Appl. Microbiol.">
        <title>Characterization of Bifidobacterium species in feaces of the Egyptian fruit bat: Description of B. vespertilionis sp. nov. and B. rousetti sp. nov.</title>
        <authorList>
            <person name="Modesto M."/>
            <person name="Satti M."/>
            <person name="Watanabe K."/>
            <person name="Puglisi E."/>
            <person name="Morelli L."/>
            <person name="Huang C.-H."/>
            <person name="Liou J.-S."/>
            <person name="Miyashita M."/>
            <person name="Tamura T."/>
            <person name="Saito S."/>
            <person name="Mori K."/>
            <person name="Huang L."/>
            <person name="Sciavilla P."/>
            <person name="Sandri C."/>
            <person name="Spiezio C."/>
            <person name="Vitali F."/>
            <person name="Cavalieri D."/>
            <person name="Perpetuini G."/>
            <person name="Tofalo R."/>
            <person name="Bonetti A."/>
            <person name="Arita M."/>
            <person name="Mattarelli P."/>
        </authorList>
    </citation>
    <scope>NUCLEOTIDE SEQUENCE [LARGE SCALE GENOMIC DNA]</scope>
    <source>
        <strain evidence="3 6">RST16</strain>
        <strain evidence="4 5">RST8</strain>
    </source>
</reference>
<dbReference type="AlphaFoldDB" id="A0A5J5E248"/>
<evidence type="ECO:0008006" key="7">
    <source>
        <dbReference type="Google" id="ProtNLM"/>
    </source>
</evidence>
<dbReference type="RefSeq" id="WP_150354057.1">
    <property type="nucleotide sequence ID" value="NZ_RZNZ01000002.1"/>
</dbReference>
<dbReference type="EMBL" id="RZNZ01000002">
    <property type="protein sequence ID" value="KAA8821940.1"/>
    <property type="molecule type" value="Genomic_DNA"/>
</dbReference>
<keyword evidence="6" id="KW-1185">Reference proteome</keyword>
<evidence type="ECO:0000313" key="3">
    <source>
        <dbReference type="EMBL" id="KAA8821940.1"/>
    </source>
</evidence>
<protein>
    <recommendedName>
        <fullName evidence="7">Histidine kinase</fullName>
    </recommendedName>
</protein>
<evidence type="ECO:0000256" key="2">
    <source>
        <dbReference type="SAM" id="MobiDB-lite"/>
    </source>
</evidence>
<dbReference type="EMBL" id="RZOA01000010">
    <property type="protein sequence ID" value="KAA8823269.1"/>
    <property type="molecule type" value="Genomic_DNA"/>
</dbReference>
<proteinExistence type="predicted"/>
<comment type="caution">
    <text evidence="4">The sequence shown here is derived from an EMBL/GenBank/DDBJ whole genome shotgun (WGS) entry which is preliminary data.</text>
</comment>